<dbReference type="SUPFAM" id="SSF140931">
    <property type="entry name" value="Fic-like"/>
    <property type="match status" value="1"/>
</dbReference>
<comment type="catalytic activity">
    <reaction evidence="6">
        <text>L-threonyl-[protein] + ATP = 3-O-(5'-adenylyl)-L-threonyl-[protein] + diphosphate</text>
        <dbReference type="Rhea" id="RHEA:54292"/>
        <dbReference type="Rhea" id="RHEA-COMP:11060"/>
        <dbReference type="Rhea" id="RHEA-COMP:13847"/>
        <dbReference type="ChEBI" id="CHEBI:30013"/>
        <dbReference type="ChEBI" id="CHEBI:30616"/>
        <dbReference type="ChEBI" id="CHEBI:33019"/>
        <dbReference type="ChEBI" id="CHEBI:138113"/>
        <dbReference type="EC" id="2.7.7.108"/>
    </reaction>
</comment>
<evidence type="ECO:0000313" key="10">
    <source>
        <dbReference type="EMBL" id="TLD79426.1"/>
    </source>
</evidence>
<dbReference type="EMBL" id="JRPF02000001">
    <property type="protein sequence ID" value="TLD79426.1"/>
    <property type="molecule type" value="Genomic_DNA"/>
</dbReference>
<evidence type="ECO:0000313" key="12">
    <source>
        <dbReference type="Proteomes" id="UP000064525"/>
    </source>
</evidence>
<evidence type="ECO:0000313" key="11">
    <source>
        <dbReference type="Proteomes" id="UP000029925"/>
    </source>
</evidence>
<dbReference type="STRING" id="76936.BN2458_PEG0592"/>
<evidence type="ECO:0000256" key="4">
    <source>
        <dbReference type="ARBA" id="ARBA00022840"/>
    </source>
</evidence>
<name>A0A0S4PUS2_9HELI</name>
<dbReference type="PROSITE" id="PS51459">
    <property type="entry name" value="FIDO"/>
    <property type="match status" value="1"/>
</dbReference>
<sequence length="270" mass="31662">MWDSDEHLNDFDRFLLETNLVGATSLDELRHRERLLTLKRTQTLKTTYIKRDFSYKHLKAIHKHIFQDVYTWAGQDRYEMGLYGFMSKGDSTFCKGSFLPKQSKNIFENLKQCSLHEKQKDVDTLAQNLTTFMTDLNALHPFREGNGRVQRIFINELAHNAGFALDLNLIPKNDMIEASIQAMQGDNTELLKLIKTNLYSNTQAELQRRLDINLNNYGKVNDEKQKQEFLERANAIKEQTKKFNITLDSKSLQRLERINQEQNKERGRGR</sequence>
<dbReference type="InterPro" id="IPR036597">
    <property type="entry name" value="Fido-like_dom_sf"/>
</dbReference>
<accession>A0A0S4PUS2</accession>
<dbReference type="InterPro" id="IPR003812">
    <property type="entry name" value="Fido"/>
</dbReference>
<dbReference type="OrthoDB" id="9813719at2"/>
<evidence type="ECO:0000256" key="7">
    <source>
        <dbReference type="ARBA" id="ARBA00048696"/>
    </source>
</evidence>
<feature type="domain" description="Fido" evidence="8">
    <location>
        <begin position="53"/>
        <end position="196"/>
    </location>
</feature>
<comment type="catalytic activity">
    <reaction evidence="7">
        <text>L-tyrosyl-[protein] + ATP = O-(5'-adenylyl)-L-tyrosyl-[protein] + diphosphate</text>
        <dbReference type="Rhea" id="RHEA:54288"/>
        <dbReference type="Rhea" id="RHEA-COMP:10136"/>
        <dbReference type="Rhea" id="RHEA-COMP:13846"/>
        <dbReference type="ChEBI" id="CHEBI:30616"/>
        <dbReference type="ChEBI" id="CHEBI:33019"/>
        <dbReference type="ChEBI" id="CHEBI:46858"/>
        <dbReference type="ChEBI" id="CHEBI:83624"/>
        <dbReference type="EC" id="2.7.7.108"/>
    </reaction>
</comment>
<dbReference type="RefSeq" id="WP_052082038.1">
    <property type="nucleotide sequence ID" value="NZ_CAMTKE010000001.1"/>
</dbReference>
<evidence type="ECO:0000259" key="8">
    <source>
        <dbReference type="PROSITE" id="PS51459"/>
    </source>
</evidence>
<keyword evidence="3" id="KW-0547">Nucleotide-binding</keyword>
<gene>
    <name evidence="9" type="ORF">BN2458_PEG0592</name>
    <name evidence="10" type="ORF">LS75_000325</name>
</gene>
<dbReference type="AlphaFoldDB" id="A0A0S4PUS2"/>
<evidence type="ECO:0000256" key="5">
    <source>
        <dbReference type="ARBA" id="ARBA00034531"/>
    </source>
</evidence>
<evidence type="ECO:0000256" key="1">
    <source>
        <dbReference type="ARBA" id="ARBA00022679"/>
    </source>
</evidence>
<evidence type="ECO:0000256" key="3">
    <source>
        <dbReference type="ARBA" id="ARBA00022741"/>
    </source>
</evidence>
<protein>
    <recommendedName>
        <fullName evidence="5">protein adenylyltransferase</fullName>
        <ecNumber evidence="5">2.7.7.108</ecNumber>
    </recommendedName>
</protein>
<reference evidence="10 11" key="1">
    <citation type="journal article" date="2014" name="Genome Announc.">
        <title>Draft genome sequences of eight enterohepatic helicobacter species isolated from both laboratory and wild rodents.</title>
        <authorList>
            <person name="Sheh A."/>
            <person name="Shen Z."/>
            <person name="Fox J.G."/>
        </authorList>
    </citation>
    <scope>NUCLEOTIDE SEQUENCE [LARGE SCALE GENOMIC DNA]</scope>
    <source>
        <strain evidence="10 11">MIT 98-6810</strain>
    </source>
</reference>
<dbReference type="GO" id="GO:0051302">
    <property type="term" value="P:regulation of cell division"/>
    <property type="evidence" value="ECO:0007669"/>
    <property type="project" value="TreeGrafter"/>
</dbReference>
<evidence type="ECO:0000256" key="2">
    <source>
        <dbReference type="ARBA" id="ARBA00022695"/>
    </source>
</evidence>
<dbReference type="Gene3D" id="1.10.3290.10">
    <property type="entry name" value="Fido-like domain"/>
    <property type="match status" value="1"/>
</dbReference>
<dbReference type="PANTHER" id="PTHR39560">
    <property type="entry name" value="PROTEIN ADENYLYLTRANSFERASE FIC-RELATED"/>
    <property type="match status" value="1"/>
</dbReference>
<dbReference type="GO" id="GO:0005524">
    <property type="term" value="F:ATP binding"/>
    <property type="evidence" value="ECO:0007669"/>
    <property type="project" value="UniProtKB-KW"/>
</dbReference>
<evidence type="ECO:0000313" key="9">
    <source>
        <dbReference type="EMBL" id="CUU39478.1"/>
    </source>
</evidence>
<reference evidence="9" key="2">
    <citation type="submission" date="2015-11" db="EMBL/GenBank/DDBJ databases">
        <authorList>
            <person name="Zhang Y."/>
            <person name="Guo Z."/>
        </authorList>
    </citation>
    <scope>NUCLEOTIDE SEQUENCE</scope>
    <source>
        <strain evidence="9">1</strain>
    </source>
</reference>
<dbReference type="PATRIC" id="fig|76936.10.peg.579"/>
<evidence type="ECO:0000256" key="6">
    <source>
        <dbReference type="ARBA" id="ARBA00047939"/>
    </source>
</evidence>
<keyword evidence="4" id="KW-0067">ATP-binding</keyword>
<dbReference type="EC" id="2.7.7.108" evidence="5"/>
<keyword evidence="11" id="KW-1185">Reference proteome</keyword>
<dbReference type="GeneID" id="78150881"/>
<dbReference type="Proteomes" id="UP000029925">
    <property type="component" value="Unassembled WGS sequence"/>
</dbReference>
<dbReference type="Proteomes" id="UP000064525">
    <property type="component" value="Chromosome I"/>
</dbReference>
<dbReference type="Pfam" id="PF02661">
    <property type="entry name" value="Fic"/>
    <property type="match status" value="1"/>
</dbReference>
<dbReference type="PANTHER" id="PTHR39560:SF1">
    <property type="entry name" value="PROTEIN ADENYLYLTRANSFERASE FIC-RELATED"/>
    <property type="match status" value="1"/>
</dbReference>
<organism evidence="9 12">
    <name type="scientific">Helicobacter typhlonius</name>
    <dbReference type="NCBI Taxonomy" id="76936"/>
    <lineage>
        <taxon>Bacteria</taxon>
        <taxon>Pseudomonadati</taxon>
        <taxon>Campylobacterota</taxon>
        <taxon>Epsilonproteobacteria</taxon>
        <taxon>Campylobacterales</taxon>
        <taxon>Helicobacteraceae</taxon>
        <taxon>Helicobacter</taxon>
    </lineage>
</organism>
<proteinExistence type="predicted"/>
<keyword evidence="1" id="KW-0808">Transferase</keyword>
<dbReference type="EMBL" id="LN907858">
    <property type="protein sequence ID" value="CUU39478.1"/>
    <property type="molecule type" value="Genomic_DNA"/>
</dbReference>
<dbReference type="GO" id="GO:0070733">
    <property type="term" value="F:AMPylase activity"/>
    <property type="evidence" value="ECO:0007669"/>
    <property type="project" value="UniProtKB-EC"/>
</dbReference>
<reference evidence="12" key="3">
    <citation type="submission" date="2015-11" db="EMBL/GenBank/DDBJ databases">
        <authorList>
            <person name="Anvar S.Y."/>
        </authorList>
    </citation>
    <scope>NUCLEOTIDE SEQUENCE [LARGE SCALE GENOMIC DNA]</scope>
</reference>
<dbReference type="KEGG" id="hty:BN2458_PEG0592"/>
<keyword evidence="2" id="KW-0548">Nucleotidyltransferase</keyword>